<dbReference type="InterPro" id="IPR050370">
    <property type="entry name" value="HES_HEY"/>
</dbReference>
<dbReference type="Pfam" id="PF00010">
    <property type="entry name" value="HLH"/>
    <property type="match status" value="1"/>
</dbReference>
<dbReference type="Gene3D" id="4.10.280.10">
    <property type="entry name" value="Helix-loop-helix DNA-binding domain"/>
    <property type="match status" value="1"/>
</dbReference>
<reference evidence="9" key="1">
    <citation type="journal article" date="2024" name="Gigascience">
        <title>Chromosome-level genome of the poultry shaft louse Menopon gallinae provides insight into the host-switching and adaptive evolution of parasitic lice.</title>
        <authorList>
            <person name="Xu Y."/>
            <person name="Ma L."/>
            <person name="Liu S."/>
            <person name="Liang Y."/>
            <person name="Liu Q."/>
            <person name="He Z."/>
            <person name="Tian L."/>
            <person name="Duan Y."/>
            <person name="Cai W."/>
            <person name="Li H."/>
            <person name="Song F."/>
        </authorList>
    </citation>
    <scope>NUCLEOTIDE SEQUENCE</scope>
    <source>
        <strain evidence="9">Cailab_2023a</strain>
    </source>
</reference>
<evidence type="ECO:0000256" key="2">
    <source>
        <dbReference type="ARBA" id="ARBA00023015"/>
    </source>
</evidence>
<feature type="region of interest" description="Disordered" evidence="6">
    <location>
        <begin position="258"/>
        <end position="306"/>
    </location>
</feature>
<dbReference type="GO" id="GO:0006355">
    <property type="term" value="P:regulation of DNA-templated transcription"/>
    <property type="evidence" value="ECO:0007669"/>
    <property type="project" value="InterPro"/>
</dbReference>
<comment type="caution">
    <text evidence="9">The sequence shown here is derived from an EMBL/GenBank/DDBJ whole genome shotgun (WGS) entry which is preliminary data.</text>
</comment>
<evidence type="ECO:0000256" key="4">
    <source>
        <dbReference type="ARBA" id="ARBA00023163"/>
    </source>
</evidence>
<feature type="compositionally biased region" description="Basic and acidic residues" evidence="6">
    <location>
        <begin position="258"/>
        <end position="277"/>
    </location>
</feature>
<evidence type="ECO:0000256" key="5">
    <source>
        <dbReference type="ARBA" id="ARBA00023242"/>
    </source>
</evidence>
<feature type="compositionally biased region" description="Basic and acidic residues" evidence="6">
    <location>
        <begin position="428"/>
        <end position="448"/>
    </location>
</feature>
<dbReference type="SUPFAM" id="SSF47459">
    <property type="entry name" value="HLH, helix-loop-helix DNA-binding domain"/>
    <property type="match status" value="1"/>
</dbReference>
<feature type="region of interest" description="Disordered" evidence="6">
    <location>
        <begin position="109"/>
        <end position="131"/>
    </location>
</feature>
<evidence type="ECO:0000259" key="7">
    <source>
        <dbReference type="PROSITE" id="PS50888"/>
    </source>
</evidence>
<dbReference type="SMART" id="SM00353">
    <property type="entry name" value="HLH"/>
    <property type="match status" value="1"/>
</dbReference>
<evidence type="ECO:0000256" key="3">
    <source>
        <dbReference type="ARBA" id="ARBA00023125"/>
    </source>
</evidence>
<evidence type="ECO:0000256" key="6">
    <source>
        <dbReference type="SAM" id="MobiDB-lite"/>
    </source>
</evidence>
<dbReference type="GO" id="GO:0005634">
    <property type="term" value="C:nucleus"/>
    <property type="evidence" value="ECO:0007669"/>
    <property type="project" value="UniProtKB-SubCell"/>
</dbReference>
<dbReference type="Gene3D" id="6.10.250.980">
    <property type="match status" value="1"/>
</dbReference>
<dbReference type="PROSITE" id="PS50888">
    <property type="entry name" value="BHLH"/>
    <property type="match status" value="1"/>
</dbReference>
<dbReference type="EMBL" id="JARGDH010000002">
    <property type="protein sequence ID" value="KAL0277120.1"/>
    <property type="molecule type" value="Genomic_DNA"/>
</dbReference>
<name>A0AAW2I6N6_9NEOP</name>
<feature type="domain" description="Orange" evidence="8">
    <location>
        <begin position="145"/>
        <end position="180"/>
    </location>
</feature>
<feature type="compositionally biased region" description="Low complexity" evidence="6">
    <location>
        <begin position="202"/>
        <end position="211"/>
    </location>
</feature>
<dbReference type="GO" id="GO:0046983">
    <property type="term" value="F:protein dimerization activity"/>
    <property type="evidence" value="ECO:0007669"/>
    <property type="project" value="InterPro"/>
</dbReference>
<dbReference type="CDD" id="cd11440">
    <property type="entry name" value="bHLH-O_Cwo_like"/>
    <property type="match status" value="1"/>
</dbReference>
<evidence type="ECO:0000313" key="9">
    <source>
        <dbReference type="EMBL" id="KAL0277120.1"/>
    </source>
</evidence>
<dbReference type="PANTHER" id="PTHR10985">
    <property type="entry name" value="BASIC HELIX-LOOP-HELIX TRANSCRIPTION FACTOR, HES-RELATED"/>
    <property type="match status" value="1"/>
</dbReference>
<feature type="compositionally biased region" description="Polar residues" evidence="6">
    <location>
        <begin position="212"/>
        <end position="240"/>
    </location>
</feature>
<keyword evidence="4" id="KW-0804">Transcription</keyword>
<evidence type="ECO:0000259" key="8">
    <source>
        <dbReference type="PROSITE" id="PS51054"/>
    </source>
</evidence>
<comment type="subcellular location">
    <subcellularLocation>
        <location evidence="1">Nucleus</location>
    </subcellularLocation>
</comment>
<dbReference type="GO" id="GO:0003677">
    <property type="term" value="F:DNA binding"/>
    <property type="evidence" value="ECO:0007669"/>
    <property type="project" value="UniProtKB-KW"/>
</dbReference>
<accession>A0AAW2I6N6</accession>
<feature type="region of interest" description="Disordered" evidence="6">
    <location>
        <begin position="196"/>
        <end position="242"/>
    </location>
</feature>
<dbReference type="InterPro" id="IPR036638">
    <property type="entry name" value="HLH_DNA-bd_sf"/>
</dbReference>
<feature type="region of interest" description="Disordered" evidence="6">
    <location>
        <begin position="428"/>
        <end position="450"/>
    </location>
</feature>
<dbReference type="PROSITE" id="PS51054">
    <property type="entry name" value="ORANGE"/>
    <property type="match status" value="1"/>
</dbReference>
<dbReference type="InterPro" id="IPR003650">
    <property type="entry name" value="Orange_dom"/>
</dbReference>
<dbReference type="Pfam" id="PF07527">
    <property type="entry name" value="Hairy_orange"/>
    <property type="match status" value="1"/>
</dbReference>
<keyword evidence="2" id="KW-0805">Transcription regulation</keyword>
<sequence>MSKDLPEGLAFKEDLNLYRYCNGNLNFSTASHEDEDFGYQKKKIMRDPMSHRIIEKRRRDRMNNCLADLSRLIPPDYLKKGRGRIEKTEIIEMAIKHMRHLQSIISSSRANEGPCENGAGSSPDGSSVRDFGMTTNHQPIIIEHYRLGYLECLSEAMHFLVEVQGYFAGDSLCVQMINHLHKHCDKILKSDLLNHPRKHSSETAGSNSSASPPTANYSNNSPPLGLSASNGSNSDDNQPNLPYEKTFELMEDPLRGVDFRSPRRYSDLSSRDFKKTGEGYYPRYAEPEAERVSENPSDSDMELYPGRGKEPKGYLGGYEDSLKCTDCLPRNCSSSSGIGSNPEYPPYEEFVVKEENVPSQLRDMLTSPKVVHPQEVKRSTSPTSYEQHYQSDALNYKVQAAEDPPQENGDTHGNMYKFKNNIKQRFSKERKNHESDEENSGKKPRMTEGKYLGDPLMKERLNLLNKVDDVPDSRKRARFHSESDGQSEMDISNRLSFGHKTGSKMKKWDEKFSRMKLSPLFLNPEAPIDGRKPVGLLAVAGEYPSSDQSEPSVGVPIFALHAKGSFYIPLTLDQSVLSPFLQLLGLTKSEEEDDKPVLHPVSISVNFQTPYLSRSAKPGAIAWK</sequence>
<organism evidence="9">
    <name type="scientific">Menopon gallinae</name>
    <name type="common">poultry shaft louse</name>
    <dbReference type="NCBI Taxonomy" id="328185"/>
    <lineage>
        <taxon>Eukaryota</taxon>
        <taxon>Metazoa</taxon>
        <taxon>Ecdysozoa</taxon>
        <taxon>Arthropoda</taxon>
        <taxon>Hexapoda</taxon>
        <taxon>Insecta</taxon>
        <taxon>Pterygota</taxon>
        <taxon>Neoptera</taxon>
        <taxon>Paraneoptera</taxon>
        <taxon>Psocodea</taxon>
        <taxon>Troctomorpha</taxon>
        <taxon>Phthiraptera</taxon>
        <taxon>Amblycera</taxon>
        <taxon>Menoponidae</taxon>
        <taxon>Menopon</taxon>
    </lineage>
</organism>
<gene>
    <name evidence="9" type="ORF">PYX00_004509</name>
</gene>
<evidence type="ECO:0000256" key="1">
    <source>
        <dbReference type="ARBA" id="ARBA00004123"/>
    </source>
</evidence>
<dbReference type="AlphaFoldDB" id="A0AAW2I6N6"/>
<keyword evidence="3" id="KW-0238">DNA-binding</keyword>
<protein>
    <submittedName>
        <fullName evidence="9">Uncharacterized protein</fullName>
    </submittedName>
</protein>
<proteinExistence type="predicted"/>
<keyword evidence="5" id="KW-0539">Nucleus</keyword>
<dbReference type="SUPFAM" id="SSF158457">
    <property type="entry name" value="Orange domain-like"/>
    <property type="match status" value="1"/>
</dbReference>
<dbReference type="SMART" id="SM00511">
    <property type="entry name" value="ORANGE"/>
    <property type="match status" value="1"/>
</dbReference>
<dbReference type="FunFam" id="4.10.280.10:FF:000079">
    <property type="entry name" value="CLUMA_CG001539, isoform A"/>
    <property type="match status" value="1"/>
</dbReference>
<feature type="domain" description="BHLH" evidence="7">
    <location>
        <begin position="46"/>
        <end position="101"/>
    </location>
</feature>
<dbReference type="InterPro" id="IPR011598">
    <property type="entry name" value="bHLH_dom"/>
</dbReference>